<accession>A0AA97P4I1</accession>
<name>A0AA97P4I1_PYRO3</name>
<protein>
    <submittedName>
        <fullName evidence="2">Uncharacterized protein</fullName>
    </submittedName>
</protein>
<dbReference type="AlphaFoldDB" id="A0AA97P4I1"/>
<evidence type="ECO:0000313" key="2">
    <source>
        <dbReference type="EMBL" id="ELQ41805.1"/>
    </source>
</evidence>
<dbReference type="EMBL" id="JH793980">
    <property type="protein sequence ID" value="ELQ41805.1"/>
    <property type="molecule type" value="Genomic_DNA"/>
</dbReference>
<reference evidence="2" key="1">
    <citation type="journal article" date="2012" name="PLoS Genet.">
        <title>Comparative analysis of the genomes of two field isolates of the rice blast fungus Magnaporthe oryzae.</title>
        <authorList>
            <person name="Xue M."/>
            <person name="Yang J."/>
            <person name="Li Z."/>
            <person name="Hu S."/>
            <person name="Yao N."/>
            <person name="Dean R.A."/>
            <person name="Zhao W."/>
            <person name="Shen M."/>
            <person name="Zhang H."/>
            <person name="Li C."/>
            <person name="Liu L."/>
            <person name="Cao L."/>
            <person name="Xu X."/>
            <person name="Xing Y."/>
            <person name="Hsiang T."/>
            <person name="Zhang Z."/>
            <person name="Xu J.R."/>
            <person name="Peng Y.L."/>
        </authorList>
    </citation>
    <scope>NUCLEOTIDE SEQUENCE</scope>
    <source>
        <strain evidence="2">Y34</strain>
    </source>
</reference>
<feature type="compositionally biased region" description="Basic and acidic residues" evidence="1">
    <location>
        <begin position="198"/>
        <end position="208"/>
    </location>
</feature>
<sequence length="322" mass="35580">MVGQASGSPRKTPLNPQVQGWRTVVPSLSIKGQVTTCLHNILIPGPDGGFPGGSLEKPEPGSRGALPLNQIGILLRTIEILVYIVAEQERMGGIRVDPDASMTDGLANMRNGCWIRWERRYQVALAALPLDLTVAYPYTHTREQKHTDAPPKQRLYCYFLLVETRDRASQGRRQADRRIMLVQGKKHKVAGSLEGVSSEDRQNSKSHSDSLSGASSEESYTCTTEDNPSTTPSPRRSGWQPWDHAGLTNFCLVAGWSWTAAGKRVFTYYKLPVCLAAYKRSVFTSSSLGSLAITDEYAHGPKRNKICMHPWLMPQLGLSVSQ</sequence>
<dbReference type="Proteomes" id="UP000011086">
    <property type="component" value="Unassembled WGS sequence"/>
</dbReference>
<feature type="region of interest" description="Disordered" evidence="1">
    <location>
        <begin position="190"/>
        <end position="238"/>
    </location>
</feature>
<gene>
    <name evidence="2" type="ORF">OOU_Y34scaffold00253g6</name>
</gene>
<evidence type="ECO:0000256" key="1">
    <source>
        <dbReference type="SAM" id="MobiDB-lite"/>
    </source>
</evidence>
<feature type="compositionally biased region" description="Polar residues" evidence="1">
    <location>
        <begin position="220"/>
        <end position="234"/>
    </location>
</feature>
<feature type="compositionally biased region" description="Low complexity" evidence="1">
    <location>
        <begin position="209"/>
        <end position="219"/>
    </location>
</feature>
<organism evidence="2">
    <name type="scientific">Pyricularia oryzae (strain Y34)</name>
    <name type="common">Rice blast fungus</name>
    <name type="synonym">Magnaporthe oryzae</name>
    <dbReference type="NCBI Taxonomy" id="1143189"/>
    <lineage>
        <taxon>Eukaryota</taxon>
        <taxon>Fungi</taxon>
        <taxon>Dikarya</taxon>
        <taxon>Ascomycota</taxon>
        <taxon>Pezizomycotina</taxon>
        <taxon>Sordariomycetes</taxon>
        <taxon>Sordariomycetidae</taxon>
        <taxon>Magnaporthales</taxon>
        <taxon>Pyriculariaceae</taxon>
        <taxon>Pyricularia</taxon>
    </lineage>
</organism>
<proteinExistence type="predicted"/>